<organism evidence="7 8">
    <name type="scientific">Metabacillus arenae</name>
    <dbReference type="NCBI Taxonomy" id="2771434"/>
    <lineage>
        <taxon>Bacteria</taxon>
        <taxon>Bacillati</taxon>
        <taxon>Bacillota</taxon>
        <taxon>Bacilli</taxon>
        <taxon>Bacillales</taxon>
        <taxon>Bacillaceae</taxon>
        <taxon>Metabacillus</taxon>
    </lineage>
</organism>
<comment type="similarity">
    <text evidence="2">Belongs to the GMC oxidoreductase family.</text>
</comment>
<sequence length="536" mass="59537">MKIITAFNGDTLETIAKKYRIQIDQLIYQNPHIPGTDLNIGGHKVNIPSPTVPIRVFPNIPSCTPLLPTKLQDEFIPLASLDKMAQIEYDVLVVGTGAGGGAAIWRLCEQLRNTDKKIGVVEAGPILLQTHAGNLPTLASSFNNYFLNPKILRPIGYLLPELPGAREIIALGGMTLFWGLASPRMYDSEWNNYPINRKELEFYYNIAEQMMLVSKTTYPLTYTFLERLWEGGFPETTVTPKALNLEPAKYGPVVNFSSISFLASALMERPFDLAINSRAVQILTVQEKVTGIKVMTPEKKVYELKAKNIILSANAFQSPRLLLSSGIKGRAIGHYLTIHSFLRSSFQVNRPLIDTQNTLQVIHLLIPQTESHPYQIQFDILKGYEILNQTAEHNVETYAFGKVEPRYENMLFLDPNRRDKYGVPEIQVNFAFSAKDKLIISQLNESIIKAAAALGSSMQPEICLSSPGIDFHVMGTCRMGDDPSTSTTNRFGQVHSMSGLYVADNSILPNTGAANPTLTTVALAIRTADYIARQLS</sequence>
<dbReference type="Pfam" id="PF00732">
    <property type="entry name" value="GMC_oxred_N"/>
    <property type="match status" value="1"/>
</dbReference>
<proteinExistence type="inferred from homology"/>
<accession>A0A926NG44</accession>
<dbReference type="PANTHER" id="PTHR42784:SF1">
    <property type="entry name" value="PYRANOSE 2-OXIDASE"/>
    <property type="match status" value="1"/>
</dbReference>
<gene>
    <name evidence="7" type="ORF">IC621_04005</name>
</gene>
<dbReference type="InterPro" id="IPR000172">
    <property type="entry name" value="GMC_OxRdtase_N"/>
</dbReference>
<comment type="caution">
    <text evidence="7">The sequence shown here is derived from an EMBL/GenBank/DDBJ whole genome shotgun (WGS) entry which is preliminary data.</text>
</comment>
<dbReference type="Pfam" id="PF05199">
    <property type="entry name" value="GMC_oxred_C"/>
    <property type="match status" value="1"/>
</dbReference>
<dbReference type="GO" id="GO:0050660">
    <property type="term" value="F:flavin adenine dinucleotide binding"/>
    <property type="evidence" value="ECO:0007669"/>
    <property type="project" value="InterPro"/>
</dbReference>
<dbReference type="Pfam" id="PF01476">
    <property type="entry name" value="LysM"/>
    <property type="match status" value="1"/>
</dbReference>
<dbReference type="SUPFAM" id="SSF54373">
    <property type="entry name" value="FAD-linked reductases, C-terminal domain"/>
    <property type="match status" value="1"/>
</dbReference>
<evidence type="ECO:0000256" key="2">
    <source>
        <dbReference type="ARBA" id="ARBA00010790"/>
    </source>
</evidence>
<evidence type="ECO:0000313" key="7">
    <source>
        <dbReference type="EMBL" id="MBD1379388.1"/>
    </source>
</evidence>
<dbReference type="Proteomes" id="UP000626844">
    <property type="component" value="Unassembled WGS sequence"/>
</dbReference>
<dbReference type="InterPro" id="IPR036779">
    <property type="entry name" value="LysM_dom_sf"/>
</dbReference>
<keyword evidence="4" id="KW-0274">FAD</keyword>
<dbReference type="GO" id="GO:0016614">
    <property type="term" value="F:oxidoreductase activity, acting on CH-OH group of donors"/>
    <property type="evidence" value="ECO:0007669"/>
    <property type="project" value="InterPro"/>
</dbReference>
<feature type="domain" description="LysM" evidence="6">
    <location>
        <begin position="2"/>
        <end position="47"/>
    </location>
</feature>
<dbReference type="RefSeq" id="WP_191155975.1">
    <property type="nucleotide sequence ID" value="NZ_JACXAI010000003.1"/>
</dbReference>
<dbReference type="InterPro" id="IPR018392">
    <property type="entry name" value="LysM"/>
</dbReference>
<evidence type="ECO:0000256" key="3">
    <source>
        <dbReference type="ARBA" id="ARBA00022630"/>
    </source>
</evidence>
<keyword evidence="5" id="KW-0560">Oxidoreductase</keyword>
<dbReference type="AlphaFoldDB" id="A0A926NG44"/>
<dbReference type="PROSITE" id="PS51782">
    <property type="entry name" value="LYSM"/>
    <property type="match status" value="1"/>
</dbReference>
<evidence type="ECO:0000256" key="1">
    <source>
        <dbReference type="ARBA" id="ARBA00001974"/>
    </source>
</evidence>
<dbReference type="SUPFAM" id="SSF51905">
    <property type="entry name" value="FAD/NAD(P)-binding domain"/>
    <property type="match status" value="1"/>
</dbReference>
<protein>
    <submittedName>
        <fullName evidence="7">GMC family oxidoreductase N-terminal domain-containing protein</fullName>
    </submittedName>
</protein>
<evidence type="ECO:0000259" key="6">
    <source>
        <dbReference type="PROSITE" id="PS51782"/>
    </source>
</evidence>
<keyword evidence="3" id="KW-0285">Flavoprotein</keyword>
<evidence type="ECO:0000313" key="8">
    <source>
        <dbReference type="Proteomes" id="UP000626844"/>
    </source>
</evidence>
<dbReference type="Gene3D" id="3.50.50.60">
    <property type="entry name" value="FAD/NAD(P)-binding domain"/>
    <property type="match status" value="2"/>
</dbReference>
<dbReference type="InterPro" id="IPR036188">
    <property type="entry name" value="FAD/NAD-bd_sf"/>
</dbReference>
<dbReference type="InterPro" id="IPR007867">
    <property type="entry name" value="GMC_OxRtase_C"/>
</dbReference>
<keyword evidence="8" id="KW-1185">Reference proteome</keyword>
<dbReference type="PANTHER" id="PTHR42784">
    <property type="entry name" value="PYRANOSE 2-OXIDASE"/>
    <property type="match status" value="1"/>
</dbReference>
<evidence type="ECO:0000256" key="5">
    <source>
        <dbReference type="ARBA" id="ARBA00023002"/>
    </source>
</evidence>
<reference evidence="7" key="1">
    <citation type="submission" date="2020-09" db="EMBL/GenBank/DDBJ databases">
        <title>A novel bacterium of genus Bacillus, isolated from South China Sea.</title>
        <authorList>
            <person name="Huang H."/>
            <person name="Mo K."/>
            <person name="Hu Y."/>
        </authorList>
    </citation>
    <scope>NUCLEOTIDE SEQUENCE</scope>
    <source>
        <strain evidence="7">IB182487</strain>
    </source>
</reference>
<dbReference type="InterPro" id="IPR051473">
    <property type="entry name" value="P2Ox-like"/>
</dbReference>
<dbReference type="EMBL" id="JACXAI010000003">
    <property type="protein sequence ID" value="MBD1379388.1"/>
    <property type="molecule type" value="Genomic_DNA"/>
</dbReference>
<evidence type="ECO:0000256" key="4">
    <source>
        <dbReference type="ARBA" id="ARBA00022827"/>
    </source>
</evidence>
<dbReference type="Gene3D" id="3.10.350.10">
    <property type="entry name" value="LysM domain"/>
    <property type="match status" value="1"/>
</dbReference>
<dbReference type="CDD" id="cd00118">
    <property type="entry name" value="LysM"/>
    <property type="match status" value="1"/>
</dbReference>
<name>A0A926NG44_9BACI</name>
<comment type="cofactor">
    <cofactor evidence="1">
        <name>FAD</name>
        <dbReference type="ChEBI" id="CHEBI:57692"/>
    </cofactor>
</comment>